<proteinExistence type="predicted"/>
<sequence>MTPYNAHIVKTQHLGFCSTLTDTINMILTKHQRILFDFIDEHTDDIITYYFCNEEITKLALFQPNRPQALGLYCIRWDVLMRRQVSYITRTFEDKLGRGETFLMLIIRLIIRLIYELPEILEII</sequence>
<organism evidence="1">
    <name type="scientific">Rhizophagus irregularis (strain DAOM 181602 / DAOM 197198 / MUCL 43194)</name>
    <name type="common">Arbuscular mycorrhizal fungus</name>
    <name type="synonym">Glomus intraradices</name>
    <dbReference type="NCBI Taxonomy" id="747089"/>
    <lineage>
        <taxon>Eukaryota</taxon>
        <taxon>Fungi</taxon>
        <taxon>Fungi incertae sedis</taxon>
        <taxon>Mucoromycota</taxon>
        <taxon>Glomeromycotina</taxon>
        <taxon>Glomeromycetes</taxon>
        <taxon>Glomerales</taxon>
        <taxon>Glomeraceae</taxon>
        <taxon>Rhizophagus</taxon>
    </lineage>
</organism>
<dbReference type="AlphaFoldDB" id="U9TIK9"/>
<protein>
    <submittedName>
        <fullName evidence="1">Uncharacterized protein</fullName>
    </submittedName>
</protein>
<evidence type="ECO:0000313" key="1">
    <source>
        <dbReference type="EMBL" id="ESA06138.1"/>
    </source>
</evidence>
<dbReference type="HOGENOM" id="CLU_2005109_0_0_1"/>
<gene>
    <name evidence="1" type="ORF">GLOINDRAFT_85023</name>
</gene>
<dbReference type="EMBL" id="KI292020">
    <property type="protein sequence ID" value="ESA06138.1"/>
    <property type="molecule type" value="Genomic_DNA"/>
</dbReference>
<accession>U9TIK9</accession>
<reference evidence="1" key="1">
    <citation type="submission" date="2013-07" db="EMBL/GenBank/DDBJ databases">
        <title>The genome of an arbuscular mycorrhizal fungus provides insights into the evolution of the oldest plant symbiosis.</title>
        <authorList>
            <consortium name="DOE Joint Genome Institute"/>
            <person name="Tisserant E."/>
            <person name="Malbreil M."/>
            <person name="Kuo A."/>
            <person name="Kohler A."/>
            <person name="Symeonidi A."/>
            <person name="Balestrini R."/>
            <person name="Charron P."/>
            <person name="Duensing N."/>
            <person name="Frei-dit-Frey N."/>
            <person name="Gianinazzi-Pearson V."/>
            <person name="Gilbert B."/>
            <person name="Handa Y."/>
            <person name="Hijri M."/>
            <person name="Kaul R."/>
            <person name="Kawaguchi M."/>
            <person name="Krajinski F."/>
            <person name="Lammers P."/>
            <person name="Lapierre D."/>
            <person name="Masclaux F.G."/>
            <person name="Murat C."/>
            <person name="Morin E."/>
            <person name="Ndikumana S."/>
            <person name="Pagni M."/>
            <person name="Petitpierre D."/>
            <person name="Requena N."/>
            <person name="Rosikiewicz P."/>
            <person name="Riley R."/>
            <person name="Saito K."/>
            <person name="San Clemente H."/>
            <person name="Shapiro H."/>
            <person name="van Tuinen D."/>
            <person name="Becard G."/>
            <person name="Bonfante P."/>
            <person name="Paszkowski U."/>
            <person name="Shachar-Hill Y."/>
            <person name="Young J.P."/>
            <person name="Sanders I.R."/>
            <person name="Henrissat B."/>
            <person name="Rensing S.A."/>
            <person name="Grigoriev I.V."/>
            <person name="Corradi N."/>
            <person name="Roux C."/>
            <person name="Martin F."/>
        </authorList>
    </citation>
    <scope>NUCLEOTIDE SEQUENCE</scope>
    <source>
        <strain evidence="1">DAOM 197198</strain>
    </source>
</reference>
<name>U9TIK9_RHIID</name>